<organism evidence="2 3">
    <name type="scientific">Meganyctiphanes norvegica</name>
    <name type="common">Northern krill</name>
    <name type="synonym">Thysanopoda norvegica</name>
    <dbReference type="NCBI Taxonomy" id="48144"/>
    <lineage>
        <taxon>Eukaryota</taxon>
        <taxon>Metazoa</taxon>
        <taxon>Ecdysozoa</taxon>
        <taxon>Arthropoda</taxon>
        <taxon>Crustacea</taxon>
        <taxon>Multicrustacea</taxon>
        <taxon>Malacostraca</taxon>
        <taxon>Eumalacostraca</taxon>
        <taxon>Eucarida</taxon>
        <taxon>Euphausiacea</taxon>
        <taxon>Euphausiidae</taxon>
        <taxon>Meganyctiphanes</taxon>
    </lineage>
</organism>
<evidence type="ECO:0000313" key="2">
    <source>
        <dbReference type="EMBL" id="CAL4068640.1"/>
    </source>
</evidence>
<dbReference type="Proteomes" id="UP001497623">
    <property type="component" value="Unassembled WGS sequence"/>
</dbReference>
<evidence type="ECO:0000256" key="1">
    <source>
        <dbReference type="SAM" id="Phobius"/>
    </source>
</evidence>
<proteinExistence type="predicted"/>
<protein>
    <submittedName>
        <fullName evidence="2">Uncharacterized protein</fullName>
    </submittedName>
</protein>
<comment type="caution">
    <text evidence="2">The sequence shown here is derived from an EMBL/GenBank/DDBJ whole genome shotgun (WGS) entry which is preliminary data.</text>
</comment>
<accession>A0AAV2Q3P8</accession>
<dbReference type="AlphaFoldDB" id="A0AAV2Q3P8"/>
<keyword evidence="1" id="KW-0472">Membrane</keyword>
<name>A0AAV2Q3P8_MEGNR</name>
<keyword evidence="1" id="KW-1133">Transmembrane helix</keyword>
<gene>
    <name evidence="2" type="ORF">MNOR_LOCUS7396</name>
</gene>
<feature type="transmembrane region" description="Helical" evidence="1">
    <location>
        <begin position="67"/>
        <end position="89"/>
    </location>
</feature>
<sequence length="228" mass="24593">MTSAAVPSFQPQPPPAVAAPAAVAPAAAAAAASPRFFQTITGADGLTKWRIPLATTTNDIDPGTDGVLLGTLGAGTAITLFTMAHAIFFGGKRRKKRSIDADNYESYAAYGSNNELKAPGIDAVYAADTNWCGLRLTCELAAKAGRVLDEDERLMLSFFRGAISADDLHTMPAPQLYYAYASFIGFSSGDTSRCKKMYDKCSYTSRKIMEVYKMASKEQSRRKHKHDL</sequence>
<keyword evidence="3" id="KW-1185">Reference proteome</keyword>
<dbReference type="EMBL" id="CAXKWB010003241">
    <property type="protein sequence ID" value="CAL4068640.1"/>
    <property type="molecule type" value="Genomic_DNA"/>
</dbReference>
<reference evidence="2 3" key="1">
    <citation type="submission" date="2024-05" db="EMBL/GenBank/DDBJ databases">
        <authorList>
            <person name="Wallberg A."/>
        </authorList>
    </citation>
    <scope>NUCLEOTIDE SEQUENCE [LARGE SCALE GENOMIC DNA]</scope>
</reference>
<evidence type="ECO:0000313" key="3">
    <source>
        <dbReference type="Proteomes" id="UP001497623"/>
    </source>
</evidence>
<keyword evidence="1" id="KW-0812">Transmembrane</keyword>